<dbReference type="PANTHER" id="PTHR13327:SF0">
    <property type="entry name" value="NADH DEHYDROGENASE [UBIQUINONE] 1 BETA SUBCOMPLEX SUBUNIT 11, MITOCHONDRIAL"/>
    <property type="match status" value="1"/>
</dbReference>
<accession>A0A8B9RW36</accession>
<evidence type="ECO:0000256" key="6">
    <source>
        <dbReference type="ARBA" id="ARBA00022660"/>
    </source>
</evidence>
<evidence type="ECO:0000256" key="3">
    <source>
        <dbReference type="ARBA" id="ARBA00008915"/>
    </source>
</evidence>
<evidence type="ECO:0000256" key="10">
    <source>
        <dbReference type="ARBA" id="ARBA00022982"/>
    </source>
</evidence>
<proteinExistence type="inferred from homology"/>
<evidence type="ECO:0000256" key="5">
    <source>
        <dbReference type="ARBA" id="ARBA00022448"/>
    </source>
</evidence>
<evidence type="ECO:0000256" key="14">
    <source>
        <dbReference type="ARBA" id="ARBA00030753"/>
    </source>
</evidence>
<keyword evidence="9" id="KW-0809">Transit peptide</keyword>
<evidence type="ECO:0000256" key="4">
    <source>
        <dbReference type="ARBA" id="ARBA00018632"/>
    </source>
</evidence>
<protein>
    <recommendedName>
        <fullName evidence="4">NADH dehydrogenase [ubiquinone] 1 beta subcomplex subunit 11, mitochondrial</fullName>
    </recommendedName>
    <alternativeName>
        <fullName evidence="15">Complex I-ESSS</fullName>
    </alternativeName>
    <alternativeName>
        <fullName evidence="14">NADH-ubiquinone oxidoreductase ESSS subunit</fullName>
    </alternativeName>
</protein>
<evidence type="ECO:0000256" key="8">
    <source>
        <dbReference type="ARBA" id="ARBA00022792"/>
    </source>
</evidence>
<keyword evidence="8" id="KW-0999">Mitochondrion inner membrane</keyword>
<dbReference type="GO" id="GO:0005743">
    <property type="term" value="C:mitochondrial inner membrane"/>
    <property type="evidence" value="ECO:0007669"/>
    <property type="project" value="UniProtKB-SubCell"/>
</dbReference>
<evidence type="ECO:0000256" key="17">
    <source>
        <dbReference type="SAM" id="MobiDB-lite"/>
    </source>
</evidence>
<comment type="similarity">
    <text evidence="3">Belongs to the complex I NDUFB11 subunit family.</text>
</comment>
<evidence type="ECO:0000256" key="12">
    <source>
        <dbReference type="ARBA" id="ARBA00023128"/>
    </source>
</evidence>
<name>A0A8B9RW36_9AVES</name>
<keyword evidence="11 18" id="KW-1133">Transmembrane helix</keyword>
<evidence type="ECO:0000313" key="19">
    <source>
        <dbReference type="Ensembl" id="ENSANIP00000014942.1"/>
    </source>
</evidence>
<keyword evidence="12" id="KW-0496">Mitochondrion</keyword>
<keyword evidence="5" id="KW-0813">Transport</keyword>
<evidence type="ECO:0000256" key="1">
    <source>
        <dbReference type="ARBA" id="ARBA00003195"/>
    </source>
</evidence>
<keyword evidence="10" id="KW-0249">Electron transport</keyword>
<feature type="region of interest" description="Disordered" evidence="17">
    <location>
        <begin position="29"/>
        <end position="54"/>
    </location>
</feature>
<dbReference type="Ensembl" id="ENSANIT00000015464.1">
    <property type="protein sequence ID" value="ENSANIP00000014942.1"/>
    <property type="gene ID" value="ENSANIG00000010191.1"/>
</dbReference>
<comment type="subcellular location">
    <subcellularLocation>
        <location evidence="2">Mitochondrion inner membrane</location>
        <topology evidence="2">Single-pass membrane protein</topology>
    </subcellularLocation>
</comment>
<evidence type="ECO:0000313" key="20">
    <source>
        <dbReference type="Proteomes" id="UP000694541"/>
    </source>
</evidence>
<dbReference type="InterPro" id="IPR019329">
    <property type="entry name" value="NADH_UbQ_OxRdtase_ESSS_su"/>
</dbReference>
<keyword evidence="6" id="KW-0679">Respiratory chain</keyword>
<dbReference type="AlphaFoldDB" id="A0A8B9RW36"/>
<reference evidence="19" key="1">
    <citation type="submission" date="2025-08" db="UniProtKB">
        <authorList>
            <consortium name="Ensembl"/>
        </authorList>
    </citation>
    <scope>IDENTIFICATION</scope>
</reference>
<dbReference type="Proteomes" id="UP000694541">
    <property type="component" value="Unplaced"/>
</dbReference>
<dbReference type="PANTHER" id="PTHR13327">
    <property type="entry name" value="NADH-UBIQUINONE OXIDOREDUCTASE ESSS SUBUNIT, MITOCHONDRIAL PRECURSOR"/>
    <property type="match status" value="1"/>
</dbReference>
<dbReference type="Pfam" id="PF10183">
    <property type="entry name" value="ESSS"/>
    <property type="match status" value="1"/>
</dbReference>
<evidence type="ECO:0000256" key="2">
    <source>
        <dbReference type="ARBA" id="ARBA00004434"/>
    </source>
</evidence>
<evidence type="ECO:0000256" key="7">
    <source>
        <dbReference type="ARBA" id="ARBA00022692"/>
    </source>
</evidence>
<comment type="subunit">
    <text evidence="16">Complex I is composed of 45 different subunits. Interacts with BCAP31.</text>
</comment>
<keyword evidence="13 18" id="KW-0472">Membrane</keyword>
<evidence type="ECO:0000256" key="15">
    <source>
        <dbReference type="ARBA" id="ARBA00031387"/>
    </source>
</evidence>
<evidence type="ECO:0000256" key="16">
    <source>
        <dbReference type="ARBA" id="ARBA00046528"/>
    </source>
</evidence>
<evidence type="ECO:0000256" key="13">
    <source>
        <dbReference type="ARBA" id="ARBA00023136"/>
    </source>
</evidence>
<reference evidence="19" key="2">
    <citation type="submission" date="2025-09" db="UniProtKB">
        <authorList>
            <consortium name="Ensembl"/>
        </authorList>
    </citation>
    <scope>IDENTIFICATION</scope>
</reference>
<comment type="function">
    <text evidence="1">Accessory subunit of the mitochondrial membrane respiratory chain NADH dehydrogenase (Complex I), that is believed not to be involved in catalysis. Complex I functions in the transfer of electrons from NADH to the respiratory chain. The immediate electron acceptor for the enzyme is believed to be ubiquinone.</text>
</comment>
<evidence type="ECO:0000256" key="11">
    <source>
        <dbReference type="ARBA" id="ARBA00022989"/>
    </source>
</evidence>
<feature type="transmembrane region" description="Helical" evidence="18">
    <location>
        <begin position="86"/>
        <end position="106"/>
    </location>
</feature>
<sequence length="150" mass="16228">KRRGGNSAGKMAAAAVGRALRALRVGTMAAGTRSRSAGPPGAVALPQVPLGADPHEEEPMAVAQRKNPDYHGFSEDPDTDVLNMRAVFFTGISVAIVLGSVFLHYLPDYGLQQWARREAELQIRDRESRGLPLLDPNYYDPARLALPPPE</sequence>
<organism evidence="19 20">
    <name type="scientific">Accipiter nisus</name>
    <name type="common">Eurasian sparrowhawk</name>
    <dbReference type="NCBI Taxonomy" id="211598"/>
    <lineage>
        <taxon>Eukaryota</taxon>
        <taxon>Metazoa</taxon>
        <taxon>Chordata</taxon>
        <taxon>Craniata</taxon>
        <taxon>Vertebrata</taxon>
        <taxon>Euteleostomi</taxon>
        <taxon>Archelosauria</taxon>
        <taxon>Archosauria</taxon>
        <taxon>Dinosauria</taxon>
        <taxon>Saurischia</taxon>
        <taxon>Theropoda</taxon>
        <taxon>Coelurosauria</taxon>
        <taxon>Aves</taxon>
        <taxon>Neognathae</taxon>
        <taxon>Neoaves</taxon>
        <taxon>Telluraves</taxon>
        <taxon>Accipitrimorphae</taxon>
        <taxon>Accipitriformes</taxon>
        <taxon>Accipitridae</taxon>
        <taxon>Accipitrinae</taxon>
        <taxon>Accipiter</taxon>
    </lineage>
</organism>
<keyword evidence="20" id="KW-1185">Reference proteome</keyword>
<evidence type="ECO:0000256" key="18">
    <source>
        <dbReference type="SAM" id="Phobius"/>
    </source>
</evidence>
<evidence type="ECO:0000256" key="9">
    <source>
        <dbReference type="ARBA" id="ARBA00022946"/>
    </source>
</evidence>
<keyword evidence="7 18" id="KW-0812">Transmembrane</keyword>